<sequence>MKKQLSTGLGVLALAIALAACGGSPGASSTSSSAASPSPTASSPAASSSSAPSPTAMSPAPSSSASAAYDLETATSSAGQIVVAANGMSVYVFTKDVKDSGKSACTGGCAASWPAVTTTSSKPAAEDVTGTLGTIPTADGKMQITLNGMPLYFFGQDKAPGDIKGQGVGGVWSLVSPSGSMVTPSSSMGY</sequence>
<name>A0ABV5UW21_9MICC</name>
<feature type="chain" id="PRO_5046044252" description="Lipoprotein with Yx(FWY)xxD motif" evidence="2">
    <location>
        <begin position="20"/>
        <end position="190"/>
    </location>
</feature>
<proteinExistence type="predicted"/>
<gene>
    <name evidence="3" type="ORF">ACFFPI_19990</name>
</gene>
<feature type="region of interest" description="Disordered" evidence="1">
    <location>
        <begin position="22"/>
        <end position="64"/>
    </location>
</feature>
<dbReference type="InterPro" id="IPR005297">
    <property type="entry name" value="Lipoprotein_repeat"/>
</dbReference>
<dbReference type="PANTHER" id="PTHR39335:SF1">
    <property type="entry name" value="BLL4220 PROTEIN"/>
    <property type="match status" value="1"/>
</dbReference>
<evidence type="ECO:0000256" key="1">
    <source>
        <dbReference type="SAM" id="MobiDB-lite"/>
    </source>
</evidence>
<dbReference type="PROSITE" id="PS51257">
    <property type="entry name" value="PROKAR_LIPOPROTEIN"/>
    <property type="match status" value="1"/>
</dbReference>
<feature type="signal peptide" evidence="2">
    <location>
        <begin position="1"/>
        <end position="19"/>
    </location>
</feature>
<protein>
    <recommendedName>
        <fullName evidence="5">Lipoprotein with Yx(FWY)xxD motif</fullName>
    </recommendedName>
</protein>
<organism evidence="3 4">
    <name type="scientific">Arthrobacter methylotrophus</name>
    <dbReference type="NCBI Taxonomy" id="121291"/>
    <lineage>
        <taxon>Bacteria</taxon>
        <taxon>Bacillati</taxon>
        <taxon>Actinomycetota</taxon>
        <taxon>Actinomycetes</taxon>
        <taxon>Micrococcales</taxon>
        <taxon>Micrococcaceae</taxon>
        <taxon>Arthrobacter</taxon>
    </lineage>
</organism>
<keyword evidence="2" id="KW-0732">Signal</keyword>
<reference evidence="3 4" key="1">
    <citation type="submission" date="2024-09" db="EMBL/GenBank/DDBJ databases">
        <authorList>
            <person name="Sun Q."/>
            <person name="Mori K."/>
        </authorList>
    </citation>
    <scope>NUCLEOTIDE SEQUENCE [LARGE SCALE GENOMIC DNA]</scope>
    <source>
        <strain evidence="3 4">JCM 13519</strain>
    </source>
</reference>
<accession>A0ABV5UW21</accession>
<evidence type="ECO:0008006" key="5">
    <source>
        <dbReference type="Google" id="ProtNLM"/>
    </source>
</evidence>
<dbReference type="RefSeq" id="WP_345033286.1">
    <property type="nucleotide sequence ID" value="NZ_BAABED010000001.1"/>
</dbReference>
<comment type="caution">
    <text evidence="3">The sequence shown here is derived from an EMBL/GenBank/DDBJ whole genome shotgun (WGS) entry which is preliminary data.</text>
</comment>
<dbReference type="EMBL" id="JBHMBH010000050">
    <property type="protein sequence ID" value="MFB9716383.1"/>
    <property type="molecule type" value="Genomic_DNA"/>
</dbReference>
<evidence type="ECO:0000313" key="4">
    <source>
        <dbReference type="Proteomes" id="UP001589536"/>
    </source>
</evidence>
<keyword evidence="4" id="KW-1185">Reference proteome</keyword>
<dbReference type="Proteomes" id="UP001589536">
    <property type="component" value="Unassembled WGS sequence"/>
</dbReference>
<dbReference type="PANTHER" id="PTHR39335">
    <property type="entry name" value="BLL4220 PROTEIN"/>
    <property type="match status" value="1"/>
</dbReference>
<evidence type="ECO:0000313" key="3">
    <source>
        <dbReference type="EMBL" id="MFB9716383.1"/>
    </source>
</evidence>
<dbReference type="Pfam" id="PF03640">
    <property type="entry name" value="Lipoprotein_15"/>
    <property type="match status" value="2"/>
</dbReference>
<evidence type="ECO:0000256" key="2">
    <source>
        <dbReference type="SAM" id="SignalP"/>
    </source>
</evidence>